<evidence type="ECO:0000256" key="1">
    <source>
        <dbReference type="ARBA" id="ARBA00017562"/>
    </source>
</evidence>
<dbReference type="InterPro" id="IPR001249">
    <property type="entry name" value="AcCoA_biotinCC"/>
</dbReference>
<proteinExistence type="predicted"/>
<dbReference type="PRINTS" id="PR01071">
    <property type="entry name" value="ACOABIOTINCC"/>
</dbReference>
<keyword evidence="2 3" id="KW-0092">Biotin</keyword>
<dbReference type="PROSITE" id="PS50968">
    <property type="entry name" value="BIOTINYL_LIPOYL"/>
    <property type="match status" value="1"/>
</dbReference>
<gene>
    <name evidence="5" type="primary">accB</name>
    <name evidence="5" type="ORF">I6N95_12985</name>
</gene>
<evidence type="ECO:0000259" key="4">
    <source>
        <dbReference type="PROSITE" id="PS50968"/>
    </source>
</evidence>
<dbReference type="InterPro" id="IPR050709">
    <property type="entry name" value="Biotin_Carboxyl_Carrier/Decarb"/>
</dbReference>
<keyword evidence="6" id="KW-1185">Reference proteome</keyword>
<dbReference type="GO" id="GO:0006633">
    <property type="term" value="P:fatty acid biosynthetic process"/>
    <property type="evidence" value="ECO:0007669"/>
    <property type="project" value="UniProtKB-KW"/>
</dbReference>
<comment type="pathway">
    <text evidence="3">Lipid metabolism; fatty acid biosynthesis.</text>
</comment>
<dbReference type="RefSeq" id="WP_209528628.1">
    <property type="nucleotide sequence ID" value="NZ_JAEEGA010000008.1"/>
</dbReference>
<protein>
    <recommendedName>
        <fullName evidence="1 3">Biotin carboxyl carrier protein of acetyl-CoA carboxylase</fullName>
    </recommendedName>
</protein>
<name>A0A940PDG3_9ENTE</name>
<feature type="domain" description="Lipoyl-binding" evidence="4">
    <location>
        <begin position="76"/>
        <end position="152"/>
    </location>
</feature>
<dbReference type="Proteomes" id="UP000674938">
    <property type="component" value="Unassembled WGS sequence"/>
</dbReference>
<dbReference type="InterPro" id="IPR000089">
    <property type="entry name" value="Biotin_lipoyl"/>
</dbReference>
<evidence type="ECO:0000313" key="6">
    <source>
        <dbReference type="Proteomes" id="UP000674938"/>
    </source>
</evidence>
<evidence type="ECO:0000256" key="2">
    <source>
        <dbReference type="ARBA" id="ARBA00023267"/>
    </source>
</evidence>
<dbReference type="EMBL" id="JAEEGA010000008">
    <property type="protein sequence ID" value="MBP1041928.1"/>
    <property type="molecule type" value="Genomic_DNA"/>
</dbReference>
<dbReference type="GO" id="GO:0009317">
    <property type="term" value="C:acetyl-CoA carboxylase complex"/>
    <property type="evidence" value="ECO:0007669"/>
    <property type="project" value="InterPro"/>
</dbReference>
<keyword evidence="3" id="KW-0276">Fatty acid metabolism</keyword>
<reference evidence="5" key="1">
    <citation type="submission" date="2020-12" db="EMBL/GenBank/DDBJ databases">
        <title>Vagococcus allomyrinae sp. nov. and Enterococcus lavae sp. nov., isolated from the larvae of Allomyrina dichotoma.</title>
        <authorList>
            <person name="Lee S.D."/>
        </authorList>
    </citation>
    <scope>NUCLEOTIDE SEQUENCE</scope>
    <source>
        <strain evidence="5">BWB3-3</strain>
    </source>
</reference>
<keyword evidence="3" id="KW-0275">Fatty acid biosynthesis</keyword>
<dbReference type="CDD" id="cd06850">
    <property type="entry name" value="biotinyl_domain"/>
    <property type="match status" value="1"/>
</dbReference>
<accession>A0A940PDG3</accession>
<dbReference type="Pfam" id="PF00364">
    <property type="entry name" value="Biotin_lipoyl"/>
    <property type="match status" value="1"/>
</dbReference>
<evidence type="ECO:0000256" key="3">
    <source>
        <dbReference type="RuleBase" id="RU364072"/>
    </source>
</evidence>
<dbReference type="AlphaFoldDB" id="A0A940PDG3"/>
<keyword evidence="3" id="KW-0443">Lipid metabolism</keyword>
<dbReference type="PANTHER" id="PTHR45266:SF3">
    <property type="entry name" value="OXALOACETATE DECARBOXYLASE ALPHA CHAIN"/>
    <property type="match status" value="1"/>
</dbReference>
<dbReference type="SUPFAM" id="SSF51230">
    <property type="entry name" value="Single hybrid motif"/>
    <property type="match status" value="1"/>
</dbReference>
<organism evidence="5 6">
    <name type="scientific">Vagococcus allomyrinae</name>
    <dbReference type="NCBI Taxonomy" id="2794353"/>
    <lineage>
        <taxon>Bacteria</taxon>
        <taxon>Bacillati</taxon>
        <taxon>Bacillota</taxon>
        <taxon>Bacilli</taxon>
        <taxon>Lactobacillales</taxon>
        <taxon>Enterococcaceae</taxon>
        <taxon>Vagococcus</taxon>
    </lineage>
</organism>
<dbReference type="NCBIfam" id="TIGR00531">
    <property type="entry name" value="BCCP"/>
    <property type="match status" value="1"/>
</dbReference>
<dbReference type="PANTHER" id="PTHR45266">
    <property type="entry name" value="OXALOACETATE DECARBOXYLASE ALPHA CHAIN"/>
    <property type="match status" value="1"/>
</dbReference>
<dbReference type="Gene3D" id="2.40.50.100">
    <property type="match status" value="1"/>
</dbReference>
<comment type="caution">
    <text evidence="5">The sequence shown here is derived from an EMBL/GenBank/DDBJ whole genome shotgun (WGS) entry which is preliminary data.</text>
</comment>
<dbReference type="GO" id="GO:0003989">
    <property type="term" value="F:acetyl-CoA carboxylase activity"/>
    <property type="evidence" value="ECO:0007669"/>
    <property type="project" value="InterPro"/>
</dbReference>
<dbReference type="InterPro" id="IPR011053">
    <property type="entry name" value="Single_hybrid_motif"/>
</dbReference>
<keyword evidence="3" id="KW-0444">Lipid biosynthesis</keyword>
<comment type="function">
    <text evidence="3">This protein is a component of the acetyl coenzyme A carboxylase complex; first, biotin carboxylase catalyzes the carboxylation of the carrier protein and then the transcarboxylase transfers the carboxyl group to form malonyl-CoA.</text>
</comment>
<sequence length="152" mass="16249">MEFADLKELLVQFDESTIREFDLNKGDFHLYLSKNEQRVSAQPLPVAVGQTPAVETAEVISAPVQPADVAVAVEAGQTVDSPLVGVAYLSGAPGEAAFKQVGDKVAIGDTLCIVEAMKIMNEINSDVAGTVTEILIQNEDVVEYGQALFRIV</sequence>
<evidence type="ECO:0000313" key="5">
    <source>
        <dbReference type="EMBL" id="MBP1041928.1"/>
    </source>
</evidence>